<accession>A0A2S5CRD7</accession>
<evidence type="ECO:0000313" key="1">
    <source>
        <dbReference type="EMBL" id="POZ53390.1"/>
    </source>
</evidence>
<reference evidence="1 2" key="1">
    <citation type="submission" date="2017-11" db="EMBL/GenBank/DDBJ databases">
        <title>Draft Genome Sequence of Methylobacter psychrotolerans Sph1T, an Obligate Methanotroph from Low-Temperature Environments.</title>
        <authorList>
            <person name="Oshkin I.Y."/>
            <person name="Miroshnikov K."/>
            <person name="Belova S.E."/>
            <person name="Korzhenkov A."/>
            <person name="Toshchakov S.V."/>
            <person name="Dedysh S.N."/>
        </authorList>
    </citation>
    <scope>NUCLEOTIDE SEQUENCE [LARGE SCALE GENOMIC DNA]</scope>
    <source>
        <strain evidence="1 2">Sph1</strain>
    </source>
</reference>
<protein>
    <submittedName>
        <fullName evidence="1">Uncharacterized protein</fullName>
    </submittedName>
</protein>
<proteinExistence type="predicted"/>
<comment type="caution">
    <text evidence="1">The sequence shown here is derived from an EMBL/GenBank/DDBJ whole genome shotgun (WGS) entry which is preliminary data.</text>
</comment>
<evidence type="ECO:0000313" key="2">
    <source>
        <dbReference type="Proteomes" id="UP000237423"/>
    </source>
</evidence>
<dbReference type="AlphaFoldDB" id="A0A2S5CRD7"/>
<dbReference type="Proteomes" id="UP000237423">
    <property type="component" value="Unassembled WGS sequence"/>
</dbReference>
<organism evidence="1 2">
    <name type="scientific">Methylovulum psychrotolerans</name>
    <dbReference type="NCBI Taxonomy" id="1704499"/>
    <lineage>
        <taxon>Bacteria</taxon>
        <taxon>Pseudomonadati</taxon>
        <taxon>Pseudomonadota</taxon>
        <taxon>Gammaproteobacteria</taxon>
        <taxon>Methylococcales</taxon>
        <taxon>Methylococcaceae</taxon>
        <taxon>Methylovulum</taxon>
    </lineage>
</organism>
<name>A0A2S5CRD7_9GAMM</name>
<dbReference type="EMBL" id="PGFZ01000001">
    <property type="protein sequence ID" value="POZ53390.1"/>
    <property type="molecule type" value="Genomic_DNA"/>
</dbReference>
<gene>
    <name evidence="1" type="ORF">AADEFJLK_00413</name>
</gene>
<sequence length="65" mass="7681">MGIKQRVAKLEAANKTNDMRCIPLEWMYNWGCEVPPEAFERVNSLPEFYDRARAIQQRPQENPKD</sequence>